<dbReference type="PANTHER" id="PTHR19957">
    <property type="entry name" value="SYNTAXIN"/>
    <property type="match status" value="1"/>
</dbReference>
<keyword evidence="12" id="KW-1185">Reference proteome</keyword>
<dbReference type="InterPro" id="IPR000727">
    <property type="entry name" value="T_SNARE_dom"/>
</dbReference>
<evidence type="ECO:0000313" key="11">
    <source>
        <dbReference type="EMBL" id="KAK4812310.1"/>
    </source>
</evidence>
<organism evidence="11 12">
    <name type="scientific">Mycteria americana</name>
    <name type="common">Wood stork</name>
    <dbReference type="NCBI Taxonomy" id="33587"/>
    <lineage>
        <taxon>Eukaryota</taxon>
        <taxon>Metazoa</taxon>
        <taxon>Chordata</taxon>
        <taxon>Craniata</taxon>
        <taxon>Vertebrata</taxon>
        <taxon>Euteleostomi</taxon>
        <taxon>Archelosauria</taxon>
        <taxon>Archosauria</taxon>
        <taxon>Dinosauria</taxon>
        <taxon>Saurischia</taxon>
        <taxon>Theropoda</taxon>
        <taxon>Coelurosauria</taxon>
        <taxon>Aves</taxon>
        <taxon>Neognathae</taxon>
        <taxon>Neoaves</taxon>
        <taxon>Aequornithes</taxon>
        <taxon>Ciconiiformes</taxon>
        <taxon>Ciconiidae</taxon>
        <taxon>Mycteria</taxon>
    </lineage>
</organism>
<name>A0AAN7MRW9_MYCAM</name>
<dbReference type="CDD" id="cd15848">
    <property type="entry name" value="SNARE_syntaxin1-like"/>
    <property type="match status" value="1"/>
</dbReference>
<dbReference type="InterPro" id="IPR010989">
    <property type="entry name" value="SNARE"/>
</dbReference>
<dbReference type="GO" id="GO:0031201">
    <property type="term" value="C:SNARE complex"/>
    <property type="evidence" value="ECO:0007669"/>
    <property type="project" value="TreeGrafter"/>
</dbReference>
<evidence type="ECO:0000256" key="3">
    <source>
        <dbReference type="ARBA" id="ARBA00022448"/>
    </source>
</evidence>
<gene>
    <name evidence="11" type="ORF">QYF61_014096</name>
</gene>
<evidence type="ECO:0000259" key="10">
    <source>
        <dbReference type="PROSITE" id="PS50192"/>
    </source>
</evidence>
<keyword evidence="3" id="KW-0813">Transport</keyword>
<evidence type="ECO:0000256" key="5">
    <source>
        <dbReference type="ARBA" id="ARBA00022775"/>
    </source>
</evidence>
<keyword evidence="6" id="KW-1133">Transmembrane helix</keyword>
<dbReference type="GO" id="GO:0000149">
    <property type="term" value="F:SNARE binding"/>
    <property type="evidence" value="ECO:0007669"/>
    <property type="project" value="TreeGrafter"/>
</dbReference>
<dbReference type="GO" id="GO:0006906">
    <property type="term" value="P:vesicle fusion"/>
    <property type="evidence" value="ECO:0007669"/>
    <property type="project" value="TreeGrafter"/>
</dbReference>
<evidence type="ECO:0000256" key="9">
    <source>
        <dbReference type="SAM" id="MobiDB-lite"/>
    </source>
</evidence>
<feature type="domain" description="T-SNARE coiled-coil homology" evidence="10">
    <location>
        <begin position="130"/>
        <end position="164"/>
    </location>
</feature>
<evidence type="ECO:0000256" key="4">
    <source>
        <dbReference type="ARBA" id="ARBA00022692"/>
    </source>
</evidence>
<evidence type="ECO:0000256" key="8">
    <source>
        <dbReference type="ARBA" id="ARBA00023136"/>
    </source>
</evidence>
<keyword evidence="7" id="KW-0175">Coiled coil</keyword>
<dbReference type="AlphaFoldDB" id="A0AAN7MRW9"/>
<evidence type="ECO:0000256" key="7">
    <source>
        <dbReference type="ARBA" id="ARBA00023054"/>
    </source>
</evidence>
<dbReference type="GO" id="GO:0006836">
    <property type="term" value="P:neurotransmitter transport"/>
    <property type="evidence" value="ECO:0007669"/>
    <property type="project" value="UniProtKB-KW"/>
</dbReference>
<keyword evidence="8" id="KW-0472">Membrane</keyword>
<dbReference type="SUPFAM" id="SSF47661">
    <property type="entry name" value="t-snare proteins"/>
    <property type="match status" value="1"/>
</dbReference>
<dbReference type="GO" id="GO:0006886">
    <property type="term" value="P:intracellular protein transport"/>
    <property type="evidence" value="ECO:0007669"/>
    <property type="project" value="TreeGrafter"/>
</dbReference>
<dbReference type="Proteomes" id="UP001333110">
    <property type="component" value="Unassembled WGS sequence"/>
</dbReference>
<dbReference type="GO" id="GO:0005886">
    <property type="term" value="C:plasma membrane"/>
    <property type="evidence" value="ECO:0007669"/>
    <property type="project" value="TreeGrafter"/>
</dbReference>
<dbReference type="PANTHER" id="PTHR19957:SF84">
    <property type="entry name" value="SYNTAXIN-1A"/>
    <property type="match status" value="1"/>
</dbReference>
<dbReference type="EMBL" id="JAUNZN010000015">
    <property type="protein sequence ID" value="KAK4812310.1"/>
    <property type="molecule type" value="Genomic_DNA"/>
</dbReference>
<evidence type="ECO:0000256" key="6">
    <source>
        <dbReference type="ARBA" id="ARBA00022989"/>
    </source>
</evidence>
<comment type="similarity">
    <text evidence="2">Belongs to the syntaxin family.</text>
</comment>
<dbReference type="GO" id="GO:0006887">
    <property type="term" value="P:exocytosis"/>
    <property type="evidence" value="ECO:0007669"/>
    <property type="project" value="TreeGrafter"/>
</dbReference>
<evidence type="ECO:0000256" key="1">
    <source>
        <dbReference type="ARBA" id="ARBA00004211"/>
    </source>
</evidence>
<protein>
    <recommendedName>
        <fullName evidence="10">t-SNARE coiled-coil homology domain-containing protein</fullName>
    </recommendedName>
</protein>
<dbReference type="PROSITE" id="PS50192">
    <property type="entry name" value="T_SNARE"/>
    <property type="match status" value="1"/>
</dbReference>
<evidence type="ECO:0000256" key="2">
    <source>
        <dbReference type="ARBA" id="ARBA00009063"/>
    </source>
</evidence>
<feature type="region of interest" description="Disordered" evidence="9">
    <location>
        <begin position="171"/>
        <end position="209"/>
    </location>
</feature>
<evidence type="ECO:0000313" key="12">
    <source>
        <dbReference type="Proteomes" id="UP001333110"/>
    </source>
</evidence>
<dbReference type="GO" id="GO:0048278">
    <property type="term" value="P:vesicle docking"/>
    <property type="evidence" value="ECO:0007669"/>
    <property type="project" value="TreeGrafter"/>
</dbReference>
<dbReference type="GO" id="GO:0012505">
    <property type="term" value="C:endomembrane system"/>
    <property type="evidence" value="ECO:0007669"/>
    <property type="project" value="TreeGrafter"/>
</dbReference>
<dbReference type="Gene3D" id="1.20.58.70">
    <property type="match status" value="1"/>
</dbReference>
<accession>A0AAN7MRW9</accession>
<dbReference type="InterPro" id="IPR045242">
    <property type="entry name" value="Syntaxin"/>
</dbReference>
<comment type="subcellular location">
    <subcellularLocation>
        <location evidence="1">Membrane</location>
        <topology evidence="1">Single-pass type IV membrane protein</topology>
    </subcellularLocation>
</comment>
<reference evidence="11 12" key="1">
    <citation type="journal article" date="2023" name="J. Hered.">
        <title>Chromosome-level genome of the wood stork (Mycteria americana) provides insight into avian chromosome evolution.</title>
        <authorList>
            <person name="Flamio R. Jr."/>
            <person name="Ramstad K.M."/>
        </authorList>
    </citation>
    <scope>NUCLEOTIDE SEQUENCE [LARGE SCALE GENOMIC DNA]</scope>
    <source>
        <strain evidence="11">JAX WOST 10</strain>
    </source>
</reference>
<proteinExistence type="inferred from homology"/>
<comment type="caution">
    <text evidence="11">The sequence shown here is derived from an EMBL/GenBank/DDBJ whole genome shotgun (WGS) entry which is preliminary data.</text>
</comment>
<dbReference type="GO" id="GO:0005484">
    <property type="term" value="F:SNAP receptor activity"/>
    <property type="evidence" value="ECO:0007669"/>
    <property type="project" value="TreeGrafter"/>
</dbReference>
<sequence length="209" mass="22139">MVGTKDSQLTRVVSLAAGRTTTSEELEDMLESGNPAIFSSGVSTACQPWSKPGAGKSRASPLIPGGLAGAASWPEGGGLLQTAWLGWLEGLLLFPLLVALTQTSEEVSTVLSGPVFLQIIMDSNITKQALNEIETRHSEIIKLENSIRELHDMFMDMAMLVESQVGRHCSPVASSPGRLEGDGAASRSPAWVGAEEKNGVWGQRGSHRG</sequence>
<keyword evidence="4" id="KW-0812">Transmembrane</keyword>
<keyword evidence="5" id="KW-0532">Neurotransmitter transport</keyword>